<feature type="domain" description="CCHC-type" evidence="2">
    <location>
        <begin position="17"/>
        <end position="31"/>
    </location>
</feature>
<proteinExistence type="predicted"/>
<dbReference type="SUPFAM" id="SSF57756">
    <property type="entry name" value="Retrovirus zinc finger-like domains"/>
    <property type="match status" value="1"/>
</dbReference>
<name>A0A5N5EV72_9ROSA</name>
<dbReference type="GO" id="GO:0003676">
    <property type="term" value="F:nucleic acid binding"/>
    <property type="evidence" value="ECO:0007669"/>
    <property type="project" value="InterPro"/>
</dbReference>
<sequence>MHSAVVFTRPIKFTIPCKVCGVVGHLNDDCPYMIRVPNNVTEVGKGYEIVTFRGKRHAESMVLSPPDLADAQDWDAADVG</sequence>
<dbReference type="EMBL" id="SMOL01000781">
    <property type="protein sequence ID" value="KAB2594766.1"/>
    <property type="molecule type" value="Genomic_DNA"/>
</dbReference>
<accession>A0A5N5EV72</accession>
<dbReference type="InterPro" id="IPR001878">
    <property type="entry name" value="Znf_CCHC"/>
</dbReference>
<comment type="caution">
    <text evidence="3">The sequence shown here is derived from an EMBL/GenBank/DDBJ whole genome shotgun (WGS) entry which is preliminary data.</text>
</comment>
<dbReference type="GO" id="GO:0008270">
    <property type="term" value="F:zinc ion binding"/>
    <property type="evidence" value="ECO:0007669"/>
    <property type="project" value="UniProtKB-KW"/>
</dbReference>
<keyword evidence="4" id="KW-1185">Reference proteome</keyword>
<dbReference type="AlphaFoldDB" id="A0A5N5EV72"/>
<reference evidence="3 4" key="1">
    <citation type="submission" date="2019-09" db="EMBL/GenBank/DDBJ databases">
        <authorList>
            <person name="Ou C."/>
        </authorList>
    </citation>
    <scope>NUCLEOTIDE SEQUENCE [LARGE SCALE GENOMIC DNA]</scope>
    <source>
        <strain evidence="3">S2</strain>
        <tissue evidence="3">Leaf</tissue>
    </source>
</reference>
<organism evidence="3 4">
    <name type="scientific">Pyrus ussuriensis x Pyrus communis</name>
    <dbReference type="NCBI Taxonomy" id="2448454"/>
    <lineage>
        <taxon>Eukaryota</taxon>
        <taxon>Viridiplantae</taxon>
        <taxon>Streptophyta</taxon>
        <taxon>Embryophyta</taxon>
        <taxon>Tracheophyta</taxon>
        <taxon>Spermatophyta</taxon>
        <taxon>Magnoliopsida</taxon>
        <taxon>eudicotyledons</taxon>
        <taxon>Gunneridae</taxon>
        <taxon>Pentapetalae</taxon>
        <taxon>rosids</taxon>
        <taxon>fabids</taxon>
        <taxon>Rosales</taxon>
        <taxon>Rosaceae</taxon>
        <taxon>Amygdaloideae</taxon>
        <taxon>Maleae</taxon>
        <taxon>Pyrus</taxon>
    </lineage>
</organism>
<dbReference type="OrthoDB" id="10522039at2759"/>
<reference evidence="3 4" key="3">
    <citation type="submission" date="2019-11" db="EMBL/GenBank/DDBJ databases">
        <title>A de novo genome assembly of a pear dwarfing rootstock.</title>
        <authorList>
            <person name="Wang F."/>
            <person name="Wang J."/>
            <person name="Li S."/>
            <person name="Zhang Y."/>
            <person name="Fang M."/>
            <person name="Ma L."/>
            <person name="Zhao Y."/>
            <person name="Jiang S."/>
        </authorList>
    </citation>
    <scope>NUCLEOTIDE SEQUENCE [LARGE SCALE GENOMIC DNA]</scope>
    <source>
        <strain evidence="3">S2</strain>
        <tissue evidence="3">Leaf</tissue>
    </source>
</reference>
<dbReference type="PROSITE" id="PS50158">
    <property type="entry name" value="ZF_CCHC"/>
    <property type="match status" value="1"/>
</dbReference>
<keyword evidence="1" id="KW-0863">Zinc-finger</keyword>
<evidence type="ECO:0000313" key="3">
    <source>
        <dbReference type="EMBL" id="KAB2594766.1"/>
    </source>
</evidence>
<protein>
    <recommendedName>
        <fullName evidence="2">CCHC-type domain-containing protein</fullName>
    </recommendedName>
</protein>
<gene>
    <name evidence="3" type="ORF">D8674_030216</name>
</gene>
<reference evidence="4" key="2">
    <citation type="submission" date="2019-10" db="EMBL/GenBank/DDBJ databases">
        <title>A de novo genome assembly of a pear dwarfing rootstock.</title>
        <authorList>
            <person name="Wang F."/>
            <person name="Wang J."/>
            <person name="Li S."/>
            <person name="Zhang Y."/>
            <person name="Fang M."/>
            <person name="Ma L."/>
            <person name="Zhao Y."/>
            <person name="Jiang S."/>
        </authorList>
    </citation>
    <scope>NUCLEOTIDE SEQUENCE [LARGE SCALE GENOMIC DNA]</scope>
</reference>
<keyword evidence="1" id="KW-0862">Zinc</keyword>
<dbReference type="InterPro" id="IPR036875">
    <property type="entry name" value="Znf_CCHC_sf"/>
</dbReference>
<evidence type="ECO:0000259" key="2">
    <source>
        <dbReference type="PROSITE" id="PS50158"/>
    </source>
</evidence>
<evidence type="ECO:0000313" key="4">
    <source>
        <dbReference type="Proteomes" id="UP000327157"/>
    </source>
</evidence>
<evidence type="ECO:0000256" key="1">
    <source>
        <dbReference type="PROSITE-ProRule" id="PRU00047"/>
    </source>
</evidence>
<keyword evidence="1" id="KW-0479">Metal-binding</keyword>
<dbReference type="Proteomes" id="UP000327157">
    <property type="component" value="Chromosome 7"/>
</dbReference>